<name>A0A0W0RY50_LEGBO</name>
<organism evidence="3 4">
    <name type="scientific">Legionella bozemanae</name>
    <name type="common">Fluoribacter bozemanae</name>
    <dbReference type="NCBI Taxonomy" id="447"/>
    <lineage>
        <taxon>Bacteria</taxon>
        <taxon>Pseudomonadati</taxon>
        <taxon>Pseudomonadota</taxon>
        <taxon>Gammaproteobacteria</taxon>
        <taxon>Legionellales</taxon>
        <taxon>Legionellaceae</taxon>
        <taxon>Legionella</taxon>
    </lineage>
</organism>
<feature type="chain" id="PRO_5006911399" evidence="1">
    <location>
        <begin position="21"/>
        <end position="665"/>
    </location>
</feature>
<dbReference type="GO" id="GO:0004222">
    <property type="term" value="F:metalloendopeptidase activity"/>
    <property type="evidence" value="ECO:0007669"/>
    <property type="project" value="InterPro"/>
</dbReference>
<dbReference type="PATRIC" id="fig|447.4.peg.818"/>
<feature type="domain" description="Peptidase M12B" evidence="2">
    <location>
        <begin position="196"/>
        <end position="393"/>
    </location>
</feature>
<dbReference type="OrthoDB" id="5242130at2"/>
<dbReference type="Pfam" id="PF13583">
    <property type="entry name" value="Reprolysin_4"/>
    <property type="match status" value="1"/>
</dbReference>
<proteinExistence type="predicted"/>
<sequence>MTRLSATIVVLGLFSGVVHASKNLPEDHLNQVIFSAQSGIQQQDIKNPTPFKIIKIDVKHLQTQLKKTLKVSAGTPIQLPFPDGSIHTYKVWENHTLHPDLAAHFPEIKTYNAYGVSNSDEFVKFDITPAGFHAMIIRPGKDTLYIDPISNSPNSLYRVWTNKEIPVSKPGQCLVEDSLSMEPQRLKAEATSCTLRTFRLALAATSSYTAAHGGTVAGVLAAQSTTVNRINGIYERDLNISLQLVNPTAPAYPSSPYPIIFGDPANPTPPNPYTSNNDVSILIEENQNFFNNTIDPNSYDVGHVYSYTKSMEDLTYAGLATIRSTCNPLYKARAASLSFYVAPNDFDINVIAHEIGHQFGATHTQNNECSRTPESSVETGSGVTTMSYGASYCYPSVINASFDFFHAFSVQQIEAYLATLPNPPTCGSNTSTLPIPAPTINSTNGNSVIPVNTPFTLTGNVTPGAPSEILNYIWEQMDIEITHQPPVKSATGGPNFRDFLPNRSPIRYFPNLNDLARGGPFTWEVLPSVSRTLNFRLTARQNNPAPGVGSCNAFTDVTVTTDANSGPFLLIHPNRSGIIWTQGSNQNITWKVANTNNLPVNAPFVDILLSVNGGLTFPYVLATHIPNSGSTYIKVPSVSTSTARIMVMASDKRFFTVPGKNFTIR</sequence>
<dbReference type="InterPro" id="IPR024079">
    <property type="entry name" value="MetalloPept_cat_dom_sf"/>
</dbReference>
<dbReference type="RefSeq" id="WP_058458446.1">
    <property type="nucleotide sequence ID" value="NZ_CAAAIY010000011.1"/>
</dbReference>
<reference evidence="3 4" key="1">
    <citation type="submission" date="2015-11" db="EMBL/GenBank/DDBJ databases">
        <title>Genomic analysis of 38 Legionella species identifies large and diverse effector repertoires.</title>
        <authorList>
            <person name="Burstein D."/>
            <person name="Amaro F."/>
            <person name="Zusman T."/>
            <person name="Lifshitz Z."/>
            <person name="Cohen O."/>
            <person name="Gilbert J.A."/>
            <person name="Pupko T."/>
            <person name="Shuman H.A."/>
            <person name="Segal G."/>
        </authorList>
    </citation>
    <scope>NUCLEOTIDE SEQUENCE [LARGE SCALE GENOMIC DNA]</scope>
    <source>
        <strain evidence="3 4">WIGA</strain>
    </source>
</reference>
<evidence type="ECO:0000313" key="4">
    <source>
        <dbReference type="Proteomes" id="UP000054695"/>
    </source>
</evidence>
<dbReference type="SUPFAM" id="SSF55486">
    <property type="entry name" value="Metalloproteases ('zincins'), catalytic domain"/>
    <property type="match status" value="1"/>
</dbReference>
<evidence type="ECO:0000313" key="3">
    <source>
        <dbReference type="EMBL" id="KTC75929.1"/>
    </source>
</evidence>
<dbReference type="PROSITE" id="PS50215">
    <property type="entry name" value="ADAM_MEPRO"/>
    <property type="match status" value="1"/>
</dbReference>
<dbReference type="AlphaFoldDB" id="A0A0W0RY50"/>
<dbReference type="STRING" id="447.Lboz_0757"/>
<dbReference type="Proteomes" id="UP000054695">
    <property type="component" value="Unassembled WGS sequence"/>
</dbReference>
<keyword evidence="4" id="KW-1185">Reference proteome</keyword>
<dbReference type="GO" id="GO:0006508">
    <property type="term" value="P:proteolysis"/>
    <property type="evidence" value="ECO:0007669"/>
    <property type="project" value="InterPro"/>
</dbReference>
<dbReference type="EMBL" id="LNXU01000007">
    <property type="protein sequence ID" value="KTC75929.1"/>
    <property type="molecule type" value="Genomic_DNA"/>
</dbReference>
<protein>
    <submittedName>
        <fullName evidence="3">Ser-Thr-rich glycosyl-phosphatidyl-inositol-anchored membrane family protein</fullName>
    </submittedName>
</protein>
<dbReference type="InterPro" id="IPR001590">
    <property type="entry name" value="Peptidase_M12B"/>
</dbReference>
<evidence type="ECO:0000259" key="2">
    <source>
        <dbReference type="PROSITE" id="PS50215"/>
    </source>
</evidence>
<dbReference type="Gene3D" id="3.40.390.10">
    <property type="entry name" value="Collagenase (Catalytic Domain)"/>
    <property type="match status" value="1"/>
</dbReference>
<feature type="signal peptide" evidence="1">
    <location>
        <begin position="1"/>
        <end position="20"/>
    </location>
</feature>
<evidence type="ECO:0000256" key="1">
    <source>
        <dbReference type="SAM" id="SignalP"/>
    </source>
</evidence>
<comment type="caution">
    <text evidence="3">The sequence shown here is derived from an EMBL/GenBank/DDBJ whole genome shotgun (WGS) entry which is preliminary data.</text>
</comment>
<keyword evidence="1" id="KW-0732">Signal</keyword>
<accession>A0A0W0RY50</accession>
<gene>
    <name evidence="3" type="ORF">Lboz_0757</name>
</gene>